<dbReference type="eggNOG" id="COG1216">
    <property type="taxonomic scope" value="Bacteria"/>
</dbReference>
<evidence type="ECO:0000259" key="1">
    <source>
        <dbReference type="Pfam" id="PF00535"/>
    </source>
</evidence>
<keyword evidence="3" id="KW-1185">Reference proteome</keyword>
<gene>
    <name evidence="2" type="ORF">RSPPHO_03270</name>
</gene>
<evidence type="ECO:0000313" key="2">
    <source>
        <dbReference type="EMBL" id="CCG06609.1"/>
    </source>
</evidence>
<organism evidence="2 3">
    <name type="scientific">Pararhodospirillum photometricum DSM 122</name>
    <dbReference type="NCBI Taxonomy" id="1150469"/>
    <lineage>
        <taxon>Bacteria</taxon>
        <taxon>Pseudomonadati</taxon>
        <taxon>Pseudomonadota</taxon>
        <taxon>Alphaproteobacteria</taxon>
        <taxon>Rhodospirillales</taxon>
        <taxon>Rhodospirillaceae</taxon>
        <taxon>Pararhodospirillum</taxon>
    </lineage>
</organism>
<dbReference type="SUPFAM" id="SSF53448">
    <property type="entry name" value="Nucleotide-diphospho-sugar transferases"/>
    <property type="match status" value="1"/>
</dbReference>
<protein>
    <submittedName>
        <fullName evidence="2">Glycosyl transferase, family 2</fullName>
    </submittedName>
</protein>
<dbReference type="InterPro" id="IPR001173">
    <property type="entry name" value="Glyco_trans_2-like"/>
</dbReference>
<dbReference type="InterPro" id="IPR029044">
    <property type="entry name" value="Nucleotide-diphossugar_trans"/>
</dbReference>
<dbReference type="GO" id="GO:0016740">
    <property type="term" value="F:transferase activity"/>
    <property type="evidence" value="ECO:0007669"/>
    <property type="project" value="UniProtKB-KW"/>
</dbReference>
<dbReference type="STRING" id="1150469.RSPPHO_03270"/>
<evidence type="ECO:0000313" key="3">
    <source>
        <dbReference type="Proteomes" id="UP000033220"/>
    </source>
</evidence>
<dbReference type="HOGENOM" id="CLU_1617724_0_0_5"/>
<feature type="domain" description="Glycosyltransferase 2-like" evidence="1">
    <location>
        <begin position="26"/>
        <end position="111"/>
    </location>
</feature>
<accession>H6SID4</accession>
<proteinExistence type="predicted"/>
<dbReference type="OrthoDB" id="6383742at2"/>
<dbReference type="Gene3D" id="3.90.550.10">
    <property type="entry name" value="Spore Coat Polysaccharide Biosynthesis Protein SpsA, Chain A"/>
    <property type="match status" value="1"/>
</dbReference>
<name>H6SID4_PARPM</name>
<dbReference type="KEGG" id="rpm:RSPPHO_03270"/>
<reference evidence="2 3" key="1">
    <citation type="submission" date="2012-02" db="EMBL/GenBank/DDBJ databases">
        <title>Shotgun genome sequence of Phaeospirillum photometricum DSM 122.</title>
        <authorList>
            <person name="Duquesne K."/>
            <person name="Sturgis J."/>
        </authorList>
    </citation>
    <scope>NUCLEOTIDE SEQUENCE [LARGE SCALE GENOMIC DNA]</scope>
    <source>
        <strain evidence="3">DSM122</strain>
    </source>
</reference>
<dbReference type="Pfam" id="PF00535">
    <property type="entry name" value="Glycos_transf_2"/>
    <property type="match status" value="1"/>
</dbReference>
<dbReference type="EMBL" id="HE663493">
    <property type="protein sequence ID" value="CCG06609.1"/>
    <property type="molecule type" value="Genomic_DNA"/>
</dbReference>
<dbReference type="AlphaFoldDB" id="H6SID4"/>
<sequence length="164" mass="18514">MKVKDIISNSQWFPPRNFTGDTIPITVMIPNYNRGSSGLFEAAILSILSQTFKEFNLILIEDGSDDNSMEIVRKYMALDERVGCIYHPLNVGIPAISVYEAYIKTKSEYICLAQRAKWLSSVNQYRGTFMRFPNSIQSAYPLRPRVKITAVAPTISSGLPFHEA</sequence>
<dbReference type="CDD" id="cd00761">
    <property type="entry name" value="Glyco_tranf_GTA_type"/>
    <property type="match status" value="1"/>
</dbReference>
<keyword evidence="2" id="KW-0808">Transferase</keyword>
<dbReference type="Proteomes" id="UP000033220">
    <property type="component" value="Chromosome DSM 122"/>
</dbReference>